<protein>
    <recommendedName>
        <fullName evidence="4">Apolipoprotein N-acyltransferase</fullName>
    </recommendedName>
</protein>
<keyword evidence="1" id="KW-0812">Transmembrane</keyword>
<keyword evidence="3" id="KW-1185">Reference proteome</keyword>
<dbReference type="EMBL" id="SAWZ01000009">
    <property type="protein sequence ID" value="RXR02086.1"/>
    <property type="molecule type" value="Genomic_DNA"/>
</dbReference>
<dbReference type="Proteomes" id="UP000289784">
    <property type="component" value="Unassembled WGS sequence"/>
</dbReference>
<evidence type="ECO:0000256" key="1">
    <source>
        <dbReference type="SAM" id="Phobius"/>
    </source>
</evidence>
<sequence>MAQRLRSTAFQRLALMISLGFCLLGVGAHPLWFSAAFLFQALGLMFRPRTQIIGWVLAAVAVSWFLFVGGYEVGADLALREHAVAAH</sequence>
<keyword evidence="1" id="KW-0472">Membrane</keyword>
<reference evidence="2 3" key="1">
    <citation type="submission" date="2019-01" db="EMBL/GenBank/DDBJ databases">
        <title>Pseudoxanthomonas composti sp. nov., isolated from compost.</title>
        <authorList>
            <person name="Yang G."/>
        </authorList>
    </citation>
    <scope>NUCLEOTIDE SEQUENCE [LARGE SCALE GENOMIC DNA]</scope>
    <source>
        <strain evidence="2 3">GSS15</strain>
    </source>
</reference>
<gene>
    <name evidence="2" type="ORF">EPA99_15650</name>
</gene>
<accession>A0A4Q1JSC3</accession>
<evidence type="ECO:0008006" key="4">
    <source>
        <dbReference type="Google" id="ProtNLM"/>
    </source>
</evidence>
<dbReference type="RefSeq" id="WP_129472175.1">
    <property type="nucleotide sequence ID" value="NZ_SAWZ01000009.1"/>
</dbReference>
<dbReference type="AlphaFoldDB" id="A0A4Q1JSC3"/>
<feature type="transmembrane region" description="Helical" evidence="1">
    <location>
        <begin position="52"/>
        <end position="71"/>
    </location>
</feature>
<organism evidence="2 3">
    <name type="scientific">Pseudoxanthomonas composti</name>
    <dbReference type="NCBI Taxonomy" id="2137479"/>
    <lineage>
        <taxon>Bacteria</taxon>
        <taxon>Pseudomonadati</taxon>
        <taxon>Pseudomonadota</taxon>
        <taxon>Gammaproteobacteria</taxon>
        <taxon>Lysobacterales</taxon>
        <taxon>Lysobacteraceae</taxon>
        <taxon>Pseudoxanthomonas</taxon>
    </lineage>
</organism>
<evidence type="ECO:0000313" key="3">
    <source>
        <dbReference type="Proteomes" id="UP000289784"/>
    </source>
</evidence>
<comment type="caution">
    <text evidence="2">The sequence shown here is derived from an EMBL/GenBank/DDBJ whole genome shotgun (WGS) entry which is preliminary data.</text>
</comment>
<keyword evidence="1" id="KW-1133">Transmembrane helix</keyword>
<proteinExistence type="predicted"/>
<name>A0A4Q1JSC3_9GAMM</name>
<evidence type="ECO:0000313" key="2">
    <source>
        <dbReference type="EMBL" id="RXR02086.1"/>
    </source>
</evidence>